<feature type="transmembrane region" description="Helical" evidence="5">
    <location>
        <begin position="6"/>
        <end position="29"/>
    </location>
</feature>
<dbReference type="GO" id="GO:0016020">
    <property type="term" value="C:membrane"/>
    <property type="evidence" value="ECO:0007669"/>
    <property type="project" value="UniProtKB-SubCell"/>
</dbReference>
<dbReference type="InterPro" id="IPR001129">
    <property type="entry name" value="Membr-assoc_MAPEG"/>
</dbReference>
<feature type="transmembrane region" description="Helical" evidence="5">
    <location>
        <begin position="113"/>
        <end position="132"/>
    </location>
</feature>
<gene>
    <name evidence="6" type="ORF">KME25_08560</name>
</gene>
<evidence type="ECO:0000256" key="1">
    <source>
        <dbReference type="ARBA" id="ARBA00004370"/>
    </source>
</evidence>
<evidence type="ECO:0000256" key="3">
    <source>
        <dbReference type="ARBA" id="ARBA00022989"/>
    </source>
</evidence>
<sequence>MNQPGSAILLYGTAAAAVLIYLPFLVVAYSRLSVGYDMSAPRAMFDKLPPYAQRATWAHQNSFETFLVFAVAALMAYVTGQNSSLAIGSAIAFVVARLLYSVFYIFNIPLGRSLMFAIGSLCSGTLFVLSLLSTNNPATLL</sequence>
<dbReference type="PANTHER" id="PTHR35371:SF1">
    <property type="entry name" value="BLR7753 PROTEIN"/>
    <property type="match status" value="1"/>
</dbReference>
<dbReference type="InterPro" id="IPR023352">
    <property type="entry name" value="MAPEG-like_dom_sf"/>
</dbReference>
<evidence type="ECO:0000256" key="2">
    <source>
        <dbReference type="ARBA" id="ARBA00022692"/>
    </source>
</evidence>
<name>A0A951PIJ3_9CYAN</name>
<dbReference type="AlphaFoldDB" id="A0A951PIJ3"/>
<keyword evidence="4 5" id="KW-0472">Membrane</keyword>
<dbReference type="Pfam" id="PF01124">
    <property type="entry name" value="MAPEG"/>
    <property type="match status" value="1"/>
</dbReference>
<dbReference type="PANTHER" id="PTHR35371">
    <property type="entry name" value="INNER MEMBRANE PROTEIN"/>
    <property type="match status" value="1"/>
</dbReference>
<reference evidence="6" key="2">
    <citation type="journal article" date="2022" name="Microbiol. Resour. Announc.">
        <title>Metagenome Sequencing to Explore Phylogenomics of Terrestrial Cyanobacteria.</title>
        <authorList>
            <person name="Ward R.D."/>
            <person name="Stajich J.E."/>
            <person name="Johansen J.R."/>
            <person name="Huntemann M."/>
            <person name="Clum A."/>
            <person name="Foster B."/>
            <person name="Foster B."/>
            <person name="Roux S."/>
            <person name="Palaniappan K."/>
            <person name="Varghese N."/>
            <person name="Mukherjee S."/>
            <person name="Reddy T.B.K."/>
            <person name="Daum C."/>
            <person name="Copeland A."/>
            <person name="Chen I.A."/>
            <person name="Ivanova N.N."/>
            <person name="Kyrpides N.C."/>
            <person name="Shapiro N."/>
            <person name="Eloe-Fadrosh E.A."/>
            <person name="Pietrasiak N."/>
        </authorList>
    </citation>
    <scope>NUCLEOTIDE SEQUENCE</scope>
    <source>
        <strain evidence="6">CPER-KK1</strain>
    </source>
</reference>
<keyword evidence="3 5" id="KW-1133">Transmembrane helix</keyword>
<keyword evidence="2 5" id="KW-0812">Transmembrane</keyword>
<evidence type="ECO:0000313" key="6">
    <source>
        <dbReference type="EMBL" id="MBW4544480.1"/>
    </source>
</evidence>
<evidence type="ECO:0000313" key="7">
    <source>
        <dbReference type="Proteomes" id="UP000753908"/>
    </source>
</evidence>
<reference evidence="6" key="1">
    <citation type="submission" date="2021-05" db="EMBL/GenBank/DDBJ databases">
        <authorList>
            <person name="Pietrasiak N."/>
            <person name="Ward R."/>
            <person name="Stajich J.E."/>
            <person name="Kurbessoian T."/>
        </authorList>
    </citation>
    <scope>NUCLEOTIDE SEQUENCE</scope>
    <source>
        <strain evidence="6">CPER-KK1</strain>
    </source>
</reference>
<accession>A0A951PIJ3</accession>
<comment type="subcellular location">
    <subcellularLocation>
        <location evidence="1">Membrane</location>
    </subcellularLocation>
</comment>
<feature type="transmembrane region" description="Helical" evidence="5">
    <location>
        <begin position="86"/>
        <end position="106"/>
    </location>
</feature>
<protein>
    <submittedName>
        <fullName evidence="6">MAPEG family protein</fullName>
    </submittedName>
</protein>
<dbReference type="Proteomes" id="UP000753908">
    <property type="component" value="Unassembled WGS sequence"/>
</dbReference>
<dbReference type="SUPFAM" id="SSF161084">
    <property type="entry name" value="MAPEG domain-like"/>
    <property type="match status" value="1"/>
</dbReference>
<dbReference type="EMBL" id="JAHHIF010000009">
    <property type="protein sequence ID" value="MBW4544480.1"/>
    <property type="molecule type" value="Genomic_DNA"/>
</dbReference>
<organism evidence="6 7">
    <name type="scientific">Symplocastrum torsivum CPER-KK1</name>
    <dbReference type="NCBI Taxonomy" id="450513"/>
    <lineage>
        <taxon>Bacteria</taxon>
        <taxon>Bacillati</taxon>
        <taxon>Cyanobacteriota</taxon>
        <taxon>Cyanophyceae</taxon>
        <taxon>Oscillatoriophycideae</taxon>
        <taxon>Oscillatoriales</taxon>
        <taxon>Microcoleaceae</taxon>
        <taxon>Symplocastrum</taxon>
    </lineage>
</organism>
<comment type="caution">
    <text evidence="6">The sequence shown here is derived from an EMBL/GenBank/DDBJ whole genome shotgun (WGS) entry which is preliminary data.</text>
</comment>
<dbReference type="Gene3D" id="1.20.120.550">
    <property type="entry name" value="Membrane associated eicosanoid/glutathione metabolism-like domain"/>
    <property type="match status" value="1"/>
</dbReference>
<evidence type="ECO:0000256" key="4">
    <source>
        <dbReference type="ARBA" id="ARBA00023136"/>
    </source>
</evidence>
<evidence type="ECO:0000256" key="5">
    <source>
        <dbReference type="SAM" id="Phobius"/>
    </source>
</evidence>
<proteinExistence type="predicted"/>